<dbReference type="GO" id="GO:0005886">
    <property type="term" value="C:plasma membrane"/>
    <property type="evidence" value="ECO:0007669"/>
    <property type="project" value="UniProtKB-SubCell"/>
</dbReference>
<evidence type="ECO:0000256" key="2">
    <source>
        <dbReference type="ARBA" id="ARBA00008835"/>
    </source>
</evidence>
<feature type="transmembrane region" description="Helical" evidence="7">
    <location>
        <begin position="31"/>
        <end position="50"/>
    </location>
</feature>
<evidence type="ECO:0000313" key="8">
    <source>
        <dbReference type="EMBL" id="MBB6061672.1"/>
    </source>
</evidence>
<feature type="transmembrane region" description="Helical" evidence="7">
    <location>
        <begin position="62"/>
        <end position="82"/>
    </location>
</feature>
<feature type="transmembrane region" description="Helical" evidence="7">
    <location>
        <begin position="191"/>
        <end position="213"/>
    </location>
</feature>
<feature type="transmembrane region" description="Helical" evidence="7">
    <location>
        <begin position="7"/>
        <end position="25"/>
    </location>
</feature>
<keyword evidence="8" id="KW-0282">Flagellum</keyword>
<accession>A0A841GDQ7</accession>
<evidence type="ECO:0000256" key="3">
    <source>
        <dbReference type="ARBA" id="ARBA00022475"/>
    </source>
</evidence>
<dbReference type="InterPro" id="IPR042196">
    <property type="entry name" value="FHIPEP_4"/>
</dbReference>
<keyword evidence="6 7" id="KW-0472">Membrane</keyword>
<evidence type="ECO:0000256" key="7">
    <source>
        <dbReference type="RuleBase" id="RU364093"/>
    </source>
</evidence>
<feature type="transmembrane region" description="Helical" evidence="7">
    <location>
        <begin position="102"/>
        <end position="123"/>
    </location>
</feature>
<evidence type="ECO:0000256" key="6">
    <source>
        <dbReference type="ARBA" id="ARBA00023136"/>
    </source>
</evidence>
<dbReference type="RefSeq" id="WP_184618448.1">
    <property type="nucleotide sequence ID" value="NZ_JACHEX010000001.1"/>
</dbReference>
<dbReference type="AlphaFoldDB" id="A0A841GDQ7"/>
<evidence type="ECO:0000256" key="4">
    <source>
        <dbReference type="ARBA" id="ARBA00022692"/>
    </source>
</evidence>
<keyword evidence="5 7" id="KW-1133">Transmembrane helix</keyword>
<keyword evidence="7" id="KW-1005">Bacterial flagellum biogenesis</keyword>
<dbReference type="PIRSF" id="PIRSF005419">
    <property type="entry name" value="FlhA"/>
    <property type="match status" value="1"/>
</dbReference>
<dbReference type="NCBIfam" id="TIGR01398">
    <property type="entry name" value="FlhA"/>
    <property type="match status" value="1"/>
</dbReference>
<reference evidence="8 9" key="1">
    <citation type="submission" date="2020-08" db="EMBL/GenBank/DDBJ databases">
        <title>Genomic Encyclopedia of Type Strains, Phase IV (KMG-IV): sequencing the most valuable type-strain genomes for metagenomic binning, comparative biology and taxonomic classification.</title>
        <authorList>
            <person name="Goeker M."/>
        </authorList>
    </citation>
    <scope>NUCLEOTIDE SEQUENCE [LARGE SCALE GENOMIC DNA]</scope>
    <source>
        <strain evidence="8 9">DSM 13481</strain>
    </source>
</reference>
<keyword evidence="4 7" id="KW-0812">Transmembrane</keyword>
<dbReference type="InterPro" id="IPR001712">
    <property type="entry name" value="T3SS_FHIPEP"/>
</dbReference>
<evidence type="ECO:0000256" key="1">
    <source>
        <dbReference type="ARBA" id="ARBA00004651"/>
    </source>
</evidence>
<keyword evidence="7" id="KW-0813">Transport</keyword>
<dbReference type="Gene3D" id="3.40.50.12790">
    <property type="entry name" value="FHIPEP family, domain 4"/>
    <property type="match status" value="1"/>
</dbReference>
<dbReference type="EMBL" id="JACHEX010000001">
    <property type="protein sequence ID" value="MBB6061672.1"/>
    <property type="molecule type" value="Genomic_DNA"/>
</dbReference>
<dbReference type="Proteomes" id="UP000555828">
    <property type="component" value="Unassembled WGS sequence"/>
</dbReference>
<sequence>MAKGTDIIVAIMIAAIVLLMILPIPGFLLDFFQLLNLSLSLIILFSTMYIRKALELSSFPTILLVITLFRLGLNVASTRLILLQGPKFSGKVIRAFGDFVVGGNYVVGLVVFLILVIIQFIVITRGSERIAEVAARFTLDAMPGKQMSVDADLNAGLITEDEARKRREEIRREADFYGAMDGASKFVRGDAIASIIIVLVNIIGGLIIGILTHKMTVSEAAQTFTLFTVGDGLVTQIPALMVSTATGILVSRAASEDNLGNELVRELSGEKKVIILTGFILIFLGIFTPIPFSAAVLGTLFMITGFLIKSTTEPQLESVGGSAEIPTAQAPSGPILTTPQEVSEILQTDTVEVEIGYGLIPLADTSQGGDLLERVTMVRKQIAYELGLVISPIRVRDSVLLKSNEYAIFIRGAEVAKYELMPNRLLAINPGTVTEKIPGIETKEPAFGLQAFWIDESKKEEASRLGYTVVDPPTVFATHLTEVLKRNAHELLGTREFELLVEGLRSKFEKLVDDLFNVLKPSDVKKVLQRLLKEGIPIRNLSLIFETLLEYGEQTKDVIYLTEKVRKAMKRQIITPLISPDGILHAVAIDNELEKNLVNLVRESDTERYLDLNPEIMRELIESISNSLENIMKKGYNPVLICSSTLRPLISDLLLKFIPGVFIISYDEIPENVSMQIEGVVRL</sequence>
<organism evidence="8 9">
    <name type="scientific">Thermosipho japonicus</name>
    <dbReference type="NCBI Taxonomy" id="90323"/>
    <lineage>
        <taxon>Bacteria</taxon>
        <taxon>Thermotogati</taxon>
        <taxon>Thermotogota</taxon>
        <taxon>Thermotogae</taxon>
        <taxon>Thermotogales</taxon>
        <taxon>Fervidobacteriaceae</taxon>
        <taxon>Thermosipho</taxon>
    </lineage>
</organism>
<dbReference type="GO" id="GO:0009306">
    <property type="term" value="P:protein secretion"/>
    <property type="evidence" value="ECO:0007669"/>
    <property type="project" value="InterPro"/>
</dbReference>
<dbReference type="PANTHER" id="PTHR30161:SF1">
    <property type="entry name" value="FLAGELLAR BIOSYNTHESIS PROTEIN FLHA-RELATED"/>
    <property type="match status" value="1"/>
</dbReference>
<comment type="function">
    <text evidence="7">Required for formation of the rod structure of the flagellar apparatus. Together with FliI and FliH, may constitute the export apparatus of flagellin.</text>
</comment>
<proteinExistence type="inferred from homology"/>
<comment type="caution">
    <text evidence="8">The sequence shown here is derived from an EMBL/GenBank/DDBJ whole genome shotgun (WGS) entry which is preliminary data.</text>
</comment>
<gene>
    <name evidence="7" type="primary">flhA</name>
    <name evidence="8" type="ORF">HNP65_000094</name>
</gene>
<feature type="transmembrane region" description="Helical" evidence="7">
    <location>
        <begin position="233"/>
        <end position="254"/>
    </location>
</feature>
<keyword evidence="8" id="KW-0969">Cilium</keyword>
<dbReference type="Gene3D" id="1.10.8.540">
    <property type="entry name" value="FHIPEP family, domain 3"/>
    <property type="match status" value="1"/>
</dbReference>
<evidence type="ECO:0000313" key="9">
    <source>
        <dbReference type="Proteomes" id="UP000555828"/>
    </source>
</evidence>
<keyword evidence="8" id="KW-0966">Cell projection</keyword>
<dbReference type="Pfam" id="PF00771">
    <property type="entry name" value="FHIPEP"/>
    <property type="match status" value="1"/>
</dbReference>
<dbReference type="InterPro" id="IPR042193">
    <property type="entry name" value="FHIPEP_3"/>
</dbReference>
<dbReference type="PRINTS" id="PR00949">
    <property type="entry name" value="TYPE3IMAPROT"/>
</dbReference>
<keyword evidence="7" id="KW-0653">Protein transport</keyword>
<keyword evidence="7" id="KW-1006">Bacterial flagellum protein export</keyword>
<dbReference type="Gene3D" id="3.40.30.60">
    <property type="entry name" value="FHIPEP family, domain 1"/>
    <property type="match status" value="1"/>
</dbReference>
<dbReference type="PANTHER" id="PTHR30161">
    <property type="entry name" value="FLAGELLAR EXPORT PROTEIN, MEMBRANE FLHA SUBUNIT-RELATED"/>
    <property type="match status" value="1"/>
</dbReference>
<dbReference type="InterPro" id="IPR006301">
    <property type="entry name" value="FlhA"/>
</dbReference>
<keyword evidence="3 7" id="KW-1003">Cell membrane</keyword>
<comment type="similarity">
    <text evidence="2 7">Belongs to the FHIPEP (flagella/HR/invasion proteins export pore) family.</text>
</comment>
<dbReference type="GO" id="GO:0044780">
    <property type="term" value="P:bacterial-type flagellum assembly"/>
    <property type="evidence" value="ECO:0007669"/>
    <property type="project" value="InterPro"/>
</dbReference>
<feature type="transmembrane region" description="Helical" evidence="7">
    <location>
        <begin position="275"/>
        <end position="308"/>
    </location>
</feature>
<dbReference type="InterPro" id="IPR042194">
    <property type="entry name" value="FHIPEP_1"/>
</dbReference>
<name>A0A841GDQ7_9BACT</name>
<comment type="subcellular location">
    <subcellularLocation>
        <location evidence="1 7">Cell membrane</location>
        <topology evidence="1 7">Multi-pass membrane protein</topology>
    </subcellularLocation>
</comment>
<evidence type="ECO:0000256" key="5">
    <source>
        <dbReference type="ARBA" id="ARBA00022989"/>
    </source>
</evidence>
<protein>
    <recommendedName>
        <fullName evidence="7">Flagellar biosynthesis protein FlhA</fullName>
    </recommendedName>
</protein>
<keyword evidence="9" id="KW-1185">Reference proteome</keyword>